<sequence>MTLPDREELRGLVDSIVEAIENPKKELHVPVESINFNLKEYHYGDKVNMYGGLSNTGVLKK</sequence>
<accession>A0ABP3YPK0</accession>
<gene>
    <name evidence="1" type="ORF">GCM10009549_02370</name>
</gene>
<dbReference type="EMBL" id="BAAAHG010000001">
    <property type="protein sequence ID" value="GAA0901458.1"/>
    <property type="molecule type" value="Genomic_DNA"/>
</dbReference>
<organism evidence="1 2">
    <name type="scientific">Streptomyces thermoalcalitolerans</name>
    <dbReference type="NCBI Taxonomy" id="65605"/>
    <lineage>
        <taxon>Bacteria</taxon>
        <taxon>Bacillati</taxon>
        <taxon>Actinomycetota</taxon>
        <taxon>Actinomycetes</taxon>
        <taxon>Kitasatosporales</taxon>
        <taxon>Streptomycetaceae</taxon>
        <taxon>Streptomyces</taxon>
    </lineage>
</organism>
<keyword evidence="2" id="KW-1185">Reference proteome</keyword>
<evidence type="ECO:0000313" key="1">
    <source>
        <dbReference type="EMBL" id="GAA0901458.1"/>
    </source>
</evidence>
<proteinExistence type="predicted"/>
<comment type="caution">
    <text evidence="1">The sequence shown here is derived from an EMBL/GenBank/DDBJ whole genome shotgun (WGS) entry which is preliminary data.</text>
</comment>
<name>A0ABP3YPK0_9ACTN</name>
<evidence type="ECO:0000313" key="2">
    <source>
        <dbReference type="Proteomes" id="UP001501005"/>
    </source>
</evidence>
<protein>
    <submittedName>
        <fullName evidence="1">Uncharacterized protein</fullName>
    </submittedName>
</protein>
<dbReference type="Proteomes" id="UP001501005">
    <property type="component" value="Unassembled WGS sequence"/>
</dbReference>
<dbReference type="RefSeq" id="WP_344045667.1">
    <property type="nucleotide sequence ID" value="NZ_BAAAHG010000001.1"/>
</dbReference>
<reference evidence="2" key="1">
    <citation type="journal article" date="2019" name="Int. J. Syst. Evol. Microbiol.">
        <title>The Global Catalogue of Microorganisms (GCM) 10K type strain sequencing project: providing services to taxonomists for standard genome sequencing and annotation.</title>
        <authorList>
            <consortium name="The Broad Institute Genomics Platform"/>
            <consortium name="The Broad Institute Genome Sequencing Center for Infectious Disease"/>
            <person name="Wu L."/>
            <person name="Ma J."/>
        </authorList>
    </citation>
    <scope>NUCLEOTIDE SEQUENCE [LARGE SCALE GENOMIC DNA]</scope>
    <source>
        <strain evidence="2">JCM 10673</strain>
    </source>
</reference>